<dbReference type="AlphaFoldDB" id="A0A316H673"/>
<dbReference type="Pfam" id="PF01551">
    <property type="entry name" value="Peptidase_M23"/>
    <property type="match status" value="1"/>
</dbReference>
<evidence type="ECO:0000259" key="1">
    <source>
        <dbReference type="Pfam" id="PF01551"/>
    </source>
</evidence>
<dbReference type="InterPro" id="IPR016047">
    <property type="entry name" value="M23ase_b-sheet_dom"/>
</dbReference>
<evidence type="ECO:0000313" key="3">
    <source>
        <dbReference type="Proteomes" id="UP000245678"/>
    </source>
</evidence>
<comment type="caution">
    <text evidence="2">The sequence shown here is derived from an EMBL/GenBank/DDBJ whole genome shotgun (WGS) entry which is preliminary data.</text>
</comment>
<sequence length="241" mass="27298">MVLAVAMEKHRHLADYIKNHPENIGKVVDFDAETDRLFQLDLTAANKELTTGLINDTDLFNSWVIDKLAANKCRYGVGGYLEHRTIYAFSSHFDTEDEPRRLHLGVDIWGGAGTPVYAPLDGIVHSHQDNNHIGDYGPTIILQHNLDGLILYSLYGHLNRESLLALSVGMPVVRNQQIARFGEIEENGNWPPHLHFQLMFDIEGRRGDYPGVCKFSEMEKWQQNIPDPGLILQFPKAVNID</sequence>
<name>A0A316H673_9SPHI</name>
<dbReference type="GO" id="GO:0004222">
    <property type="term" value="F:metalloendopeptidase activity"/>
    <property type="evidence" value="ECO:0007669"/>
    <property type="project" value="TreeGrafter"/>
</dbReference>
<dbReference type="PANTHER" id="PTHR21666">
    <property type="entry name" value="PEPTIDASE-RELATED"/>
    <property type="match status" value="1"/>
</dbReference>
<proteinExistence type="predicted"/>
<dbReference type="Proteomes" id="UP000245678">
    <property type="component" value="Unassembled WGS sequence"/>
</dbReference>
<dbReference type="PANTHER" id="PTHR21666:SF270">
    <property type="entry name" value="MUREIN HYDROLASE ACTIVATOR ENVC"/>
    <property type="match status" value="1"/>
</dbReference>
<dbReference type="InterPro" id="IPR011055">
    <property type="entry name" value="Dup_hybrid_motif"/>
</dbReference>
<dbReference type="SUPFAM" id="SSF51261">
    <property type="entry name" value="Duplicated hybrid motif"/>
    <property type="match status" value="1"/>
</dbReference>
<dbReference type="CDD" id="cd12797">
    <property type="entry name" value="M23_peptidase"/>
    <property type="match status" value="1"/>
</dbReference>
<organism evidence="2 3">
    <name type="scientific">Mucilaginibacter oryzae</name>
    <dbReference type="NCBI Taxonomy" id="468058"/>
    <lineage>
        <taxon>Bacteria</taxon>
        <taxon>Pseudomonadati</taxon>
        <taxon>Bacteroidota</taxon>
        <taxon>Sphingobacteriia</taxon>
        <taxon>Sphingobacteriales</taxon>
        <taxon>Sphingobacteriaceae</taxon>
        <taxon>Mucilaginibacter</taxon>
    </lineage>
</organism>
<dbReference type="InterPro" id="IPR050570">
    <property type="entry name" value="Cell_wall_metabolism_enzyme"/>
</dbReference>
<dbReference type="Gene3D" id="2.70.70.10">
    <property type="entry name" value="Glucose Permease (Domain IIA)"/>
    <property type="match status" value="1"/>
</dbReference>
<feature type="domain" description="M23ase beta-sheet core" evidence="1">
    <location>
        <begin position="102"/>
        <end position="199"/>
    </location>
</feature>
<reference evidence="2 3" key="1">
    <citation type="submission" date="2018-05" db="EMBL/GenBank/DDBJ databases">
        <title>Genomic Encyclopedia of Archaeal and Bacterial Type Strains, Phase II (KMG-II): from individual species to whole genera.</title>
        <authorList>
            <person name="Goeker M."/>
        </authorList>
    </citation>
    <scope>NUCLEOTIDE SEQUENCE [LARGE SCALE GENOMIC DNA]</scope>
    <source>
        <strain evidence="2 3">DSM 19975</strain>
    </source>
</reference>
<gene>
    <name evidence="2" type="ORF">LX99_03656</name>
</gene>
<accession>A0A316H673</accession>
<dbReference type="EMBL" id="QGHA01000007">
    <property type="protein sequence ID" value="PWK75923.1"/>
    <property type="molecule type" value="Genomic_DNA"/>
</dbReference>
<keyword evidence="3" id="KW-1185">Reference proteome</keyword>
<protein>
    <submittedName>
        <fullName evidence="2">Peptidase M23-like protein</fullName>
    </submittedName>
</protein>
<evidence type="ECO:0000313" key="2">
    <source>
        <dbReference type="EMBL" id="PWK75923.1"/>
    </source>
</evidence>